<comment type="caution">
    <text evidence="1">The sequence shown here is derived from an EMBL/GenBank/DDBJ whole genome shotgun (WGS) entry which is preliminary data.</text>
</comment>
<protein>
    <submittedName>
        <fullName evidence="1">Uncharacterized protein</fullName>
    </submittedName>
</protein>
<dbReference type="Proteomes" id="UP000276133">
    <property type="component" value="Unassembled WGS sequence"/>
</dbReference>
<dbReference type="AlphaFoldDB" id="A0A3M7Q1Y7"/>
<gene>
    <name evidence="1" type="ORF">BpHYR1_006454</name>
</gene>
<organism evidence="1 2">
    <name type="scientific">Brachionus plicatilis</name>
    <name type="common">Marine rotifer</name>
    <name type="synonym">Brachionus muelleri</name>
    <dbReference type="NCBI Taxonomy" id="10195"/>
    <lineage>
        <taxon>Eukaryota</taxon>
        <taxon>Metazoa</taxon>
        <taxon>Spiralia</taxon>
        <taxon>Gnathifera</taxon>
        <taxon>Rotifera</taxon>
        <taxon>Eurotatoria</taxon>
        <taxon>Monogononta</taxon>
        <taxon>Pseudotrocha</taxon>
        <taxon>Ploima</taxon>
        <taxon>Brachionidae</taxon>
        <taxon>Brachionus</taxon>
    </lineage>
</organism>
<name>A0A3M7Q1Y7_BRAPC</name>
<proteinExistence type="predicted"/>
<accession>A0A3M7Q1Y7</accession>
<reference evidence="1 2" key="1">
    <citation type="journal article" date="2018" name="Sci. Rep.">
        <title>Genomic signatures of local adaptation to the degree of environmental predictability in rotifers.</title>
        <authorList>
            <person name="Franch-Gras L."/>
            <person name="Hahn C."/>
            <person name="Garcia-Roger E.M."/>
            <person name="Carmona M.J."/>
            <person name="Serra M."/>
            <person name="Gomez A."/>
        </authorList>
    </citation>
    <scope>NUCLEOTIDE SEQUENCE [LARGE SCALE GENOMIC DNA]</scope>
    <source>
        <strain evidence="1">HYR1</strain>
    </source>
</reference>
<evidence type="ECO:0000313" key="2">
    <source>
        <dbReference type="Proteomes" id="UP000276133"/>
    </source>
</evidence>
<keyword evidence="2" id="KW-1185">Reference proteome</keyword>
<dbReference type="EMBL" id="REGN01007906">
    <property type="protein sequence ID" value="RNA04948.1"/>
    <property type="molecule type" value="Genomic_DNA"/>
</dbReference>
<sequence>MGVSRGSELDEIDINRALKNKWGSENFKKLGVSILAGPQFLPQNKLLQFVMVNYKKNQIHFFGKLNFIDCNFVKNALKFN</sequence>
<evidence type="ECO:0000313" key="1">
    <source>
        <dbReference type="EMBL" id="RNA04948.1"/>
    </source>
</evidence>